<keyword evidence="1" id="KW-0472">Membrane</keyword>
<evidence type="ECO:0000313" key="3">
    <source>
        <dbReference type="EMBL" id="KAK1638930.1"/>
    </source>
</evidence>
<dbReference type="Pfam" id="PF14856">
    <property type="entry name" value="Hce2"/>
    <property type="match status" value="1"/>
</dbReference>
<dbReference type="InterPro" id="IPR029226">
    <property type="entry name" value="Ecp2-like"/>
</dbReference>
<dbReference type="GeneID" id="85471478"/>
<sequence length="349" mass="38467">MPRRLNYITKGPVRGFRSDSFLDRPDSKHKHSTTIHHFLYHLDIDTYTIKTCKYTSTPTSTNEHSSSLSHPPKSTSRLISKSKVSFHTKLTKLTSLPIILLTLANITPALTLYIPNFLNYTNSTNITYHIPPPPAPSGTLPSTISTLQTPDKNDLVWVPPSSPTFYRGNRRYEDEVCGASSFTGITRATSPLTTDCLALADDAAKERYVWYAKGFVDNTTILGIRSHGTCTFGIKPPYADALPRIMTGWYVGGVDVAEVVRTAVRDYDVAGQIGASGMMHCWANRQNHVDVQWAIYGASEQAEAGNFWAPPVPANSGAGKGGIVSTGVITGVLVFWLLLLFWYIVNRVL</sequence>
<keyword evidence="1" id="KW-1133">Transmembrane helix</keyword>
<organism evidence="3 4">
    <name type="scientific">Colletotrichum phormii</name>
    <dbReference type="NCBI Taxonomy" id="359342"/>
    <lineage>
        <taxon>Eukaryota</taxon>
        <taxon>Fungi</taxon>
        <taxon>Dikarya</taxon>
        <taxon>Ascomycota</taxon>
        <taxon>Pezizomycotina</taxon>
        <taxon>Sordariomycetes</taxon>
        <taxon>Hypocreomycetidae</taxon>
        <taxon>Glomerellales</taxon>
        <taxon>Glomerellaceae</taxon>
        <taxon>Colletotrichum</taxon>
        <taxon>Colletotrichum acutatum species complex</taxon>
    </lineage>
</organism>
<accession>A0AAI9ZVF2</accession>
<dbReference type="AlphaFoldDB" id="A0AAI9ZVF2"/>
<dbReference type="Proteomes" id="UP001243989">
    <property type="component" value="Unassembled WGS sequence"/>
</dbReference>
<protein>
    <submittedName>
        <fullName evidence="3">Necrosis-inducing factor-domain-containing protein</fullName>
    </submittedName>
</protein>
<name>A0AAI9ZVF2_9PEZI</name>
<keyword evidence="4" id="KW-1185">Reference proteome</keyword>
<feature type="domain" description="Ecp2 effector protein-like" evidence="2">
    <location>
        <begin position="177"/>
        <end position="281"/>
    </location>
</feature>
<keyword evidence="1" id="KW-0812">Transmembrane</keyword>
<dbReference type="EMBL" id="JAHMHQ010000006">
    <property type="protein sequence ID" value="KAK1638930.1"/>
    <property type="molecule type" value="Genomic_DNA"/>
</dbReference>
<comment type="caution">
    <text evidence="3">The sequence shown here is derived from an EMBL/GenBank/DDBJ whole genome shotgun (WGS) entry which is preliminary data.</text>
</comment>
<gene>
    <name evidence="3" type="ORF">BDP81DRAFT_370648</name>
</gene>
<reference evidence="3" key="1">
    <citation type="submission" date="2021-06" db="EMBL/GenBank/DDBJ databases">
        <title>Comparative genomics, transcriptomics and evolutionary studies reveal genomic signatures of adaptation to plant cell wall in hemibiotrophic fungi.</title>
        <authorList>
            <consortium name="DOE Joint Genome Institute"/>
            <person name="Baroncelli R."/>
            <person name="Diaz J.F."/>
            <person name="Benocci T."/>
            <person name="Peng M."/>
            <person name="Battaglia E."/>
            <person name="Haridas S."/>
            <person name="Andreopoulos W."/>
            <person name="Labutti K."/>
            <person name="Pangilinan J."/>
            <person name="Floch G.L."/>
            <person name="Makela M.R."/>
            <person name="Henrissat B."/>
            <person name="Grigoriev I.V."/>
            <person name="Crouch J.A."/>
            <person name="De Vries R.P."/>
            <person name="Sukno S.A."/>
            <person name="Thon M.R."/>
        </authorList>
    </citation>
    <scope>NUCLEOTIDE SEQUENCE</scope>
    <source>
        <strain evidence="3">CBS 102054</strain>
    </source>
</reference>
<feature type="transmembrane region" description="Helical" evidence="1">
    <location>
        <begin position="93"/>
        <end position="114"/>
    </location>
</feature>
<dbReference type="RefSeq" id="XP_060447537.1">
    <property type="nucleotide sequence ID" value="XM_060586616.1"/>
</dbReference>
<evidence type="ECO:0000313" key="4">
    <source>
        <dbReference type="Proteomes" id="UP001243989"/>
    </source>
</evidence>
<feature type="transmembrane region" description="Helical" evidence="1">
    <location>
        <begin position="323"/>
        <end position="345"/>
    </location>
</feature>
<proteinExistence type="predicted"/>
<evidence type="ECO:0000259" key="2">
    <source>
        <dbReference type="Pfam" id="PF14856"/>
    </source>
</evidence>
<evidence type="ECO:0000256" key="1">
    <source>
        <dbReference type="SAM" id="Phobius"/>
    </source>
</evidence>